<dbReference type="InterPro" id="IPR051260">
    <property type="entry name" value="Diverse_substr_monoxygenases"/>
</dbReference>
<reference evidence="8 9" key="1">
    <citation type="submission" date="2018-05" db="EMBL/GenBank/DDBJ databases">
        <title>Genomic Encyclopedia of Type Strains, Phase IV (KMG-IV): sequencing the most valuable type-strain genomes for metagenomic binning, comparative biology and taxonomic classification.</title>
        <authorList>
            <person name="Goeker M."/>
        </authorList>
    </citation>
    <scope>NUCLEOTIDE SEQUENCE [LARGE SCALE GENOMIC DNA]</scope>
    <source>
        <strain evidence="8 9">DSM 44704</strain>
    </source>
</reference>
<dbReference type="PDB" id="7E36">
    <property type="method" value="X-ray"/>
    <property type="resolution" value="2.00 A"/>
    <property type="chains" value="A=1-324"/>
</dbReference>
<evidence type="ECO:0000256" key="1">
    <source>
        <dbReference type="ARBA" id="ARBA00022630"/>
    </source>
</evidence>
<evidence type="ECO:0000256" key="3">
    <source>
        <dbReference type="ARBA" id="ARBA00023002"/>
    </source>
</evidence>
<dbReference type="PIRSF" id="PIRSF000337">
    <property type="entry name" value="NTA_MOA"/>
    <property type="match status" value="1"/>
</dbReference>
<feature type="binding site" evidence="6">
    <location>
        <position position="203"/>
    </location>
    <ligand>
        <name>FMN</name>
        <dbReference type="ChEBI" id="CHEBI:58210"/>
    </ligand>
</feature>
<reference evidence="10" key="2">
    <citation type="journal article" date="2021" name="Nat. Commun.">
        <title>A [6+4]-cycloaddition adduct is the biosynthetic intermediate in streptoseomycin biosynthesis.</title>
        <authorList>
            <person name="Wang K.B."/>
            <person name="Wang W."/>
            <person name="Zhang B."/>
            <person name="Wang X."/>
            <person name="Chen Y."/>
            <person name="Zhu H.J."/>
            <person name="Liang Y."/>
            <person name="Tan R.X."/>
            <person name="Ge H.M."/>
        </authorList>
    </citation>
    <scope>X-RAY CRYSTALLOGRAPHY (2.00 ANGSTROMS)</scope>
</reference>
<dbReference type="Pfam" id="PF00296">
    <property type="entry name" value="Bac_luciferase"/>
    <property type="match status" value="1"/>
</dbReference>
<dbReference type="InterPro" id="IPR011251">
    <property type="entry name" value="Luciferase-like_dom"/>
</dbReference>
<dbReference type="OrthoDB" id="9130786at2"/>
<evidence type="ECO:0000256" key="4">
    <source>
        <dbReference type="ARBA" id="ARBA00023033"/>
    </source>
</evidence>
<keyword evidence="2 6" id="KW-0288">FMN</keyword>
<evidence type="ECO:0000259" key="7">
    <source>
        <dbReference type="Pfam" id="PF00296"/>
    </source>
</evidence>
<organism evidence="8 9">
    <name type="scientific">Nocardia tenerifensis</name>
    <dbReference type="NCBI Taxonomy" id="228006"/>
    <lineage>
        <taxon>Bacteria</taxon>
        <taxon>Bacillati</taxon>
        <taxon>Actinomycetota</taxon>
        <taxon>Actinomycetes</taxon>
        <taxon>Mycobacteriales</taxon>
        <taxon>Nocardiaceae</taxon>
        <taxon>Nocardia</taxon>
    </lineage>
</organism>
<dbReference type="EMBL" id="QJKF01000015">
    <property type="protein sequence ID" value="PXX58035.1"/>
    <property type="molecule type" value="Genomic_DNA"/>
</dbReference>
<comment type="similarity">
    <text evidence="5">Belongs to the NtaA/SnaA/DszA monooxygenase family.</text>
</comment>
<dbReference type="InterPro" id="IPR036661">
    <property type="entry name" value="Luciferase-like_sf"/>
</dbReference>
<dbReference type="SMR" id="A0A318JWT9"/>
<evidence type="ECO:0000313" key="8">
    <source>
        <dbReference type="EMBL" id="PXX58035.1"/>
    </source>
</evidence>
<keyword evidence="3" id="KW-0560">Oxidoreductase</keyword>
<dbReference type="InterPro" id="IPR016215">
    <property type="entry name" value="NTA_MOA"/>
</dbReference>
<sequence length="324" mass="34295">MSLVLFTRLSLASAGAETGRAAFARAQERARAAQLAGIDALLLDDRQSVRPGAPDELEAGTLAAALAVVTEDIGLVPTISAQHLAPYHVARLLATLDHLSAGRAGWVLRASSEDGEDANYHADSALSADQQWSRAAEFAEVLRGLWDSFEDEAFLRDRVSGVYFRPERLHTLDHRGEHFDVAGPLNIARAPQGHPVLVHRADSARAVTLAGRVADVVIVPAAMAHEIGGAVVDSARAAGRGRADVVILREQAADTPIGQLIELAEDESVDGFALLDPADRSVDDAFAGVLATARALRRIAAPGQAPSLRARLGLRRPVGRRPAA</sequence>
<dbReference type="Proteomes" id="UP000247569">
    <property type="component" value="Unassembled WGS sequence"/>
</dbReference>
<dbReference type="GO" id="GO:0016705">
    <property type="term" value="F:oxidoreductase activity, acting on paired donors, with incorporation or reduction of molecular oxygen"/>
    <property type="evidence" value="ECO:0007669"/>
    <property type="project" value="InterPro"/>
</dbReference>
<dbReference type="GO" id="GO:0004497">
    <property type="term" value="F:monooxygenase activity"/>
    <property type="evidence" value="ECO:0007669"/>
    <property type="project" value="UniProtKB-KW"/>
</dbReference>
<accession>A0A318JWT9</accession>
<proteinExistence type="evidence at protein level"/>
<dbReference type="Gene3D" id="3.20.20.30">
    <property type="entry name" value="Luciferase-like domain"/>
    <property type="match status" value="1"/>
</dbReference>
<keyword evidence="1 6" id="KW-0285">Flavoprotein</keyword>
<dbReference type="PANTHER" id="PTHR30011:SF16">
    <property type="entry name" value="C2H2 FINGER DOMAIN TRANSCRIPTION FACTOR (EUROFUNG)-RELATED"/>
    <property type="match status" value="1"/>
</dbReference>
<keyword evidence="9" id="KW-1185">Reference proteome</keyword>
<dbReference type="AlphaFoldDB" id="A0A318JWT9"/>
<feature type="binding site" evidence="6">
    <location>
        <position position="78"/>
    </location>
    <ligand>
        <name>FMN</name>
        <dbReference type="ChEBI" id="CHEBI:58210"/>
    </ligand>
</feature>
<comment type="caution">
    <text evidence="8">The sequence shown here is derived from an EMBL/GenBank/DDBJ whole genome shotgun (WGS) entry which is preliminary data.</text>
</comment>
<evidence type="ECO:0007829" key="10">
    <source>
        <dbReference type="PDB" id="7E36"/>
    </source>
</evidence>
<protein>
    <submittedName>
        <fullName evidence="8">Alkanesulfonate monooxygenase SsuD/methylene tetrahydromethanopterin reductase-like flavin-dependent oxidoreductase (Luciferase family)</fullName>
    </submittedName>
</protein>
<dbReference type="PANTHER" id="PTHR30011">
    <property type="entry name" value="ALKANESULFONATE MONOOXYGENASE-RELATED"/>
    <property type="match status" value="1"/>
</dbReference>
<name>A0A318JWT9_9NOCA</name>
<evidence type="ECO:0000256" key="6">
    <source>
        <dbReference type="PIRSR" id="PIRSR000337-1"/>
    </source>
</evidence>
<evidence type="ECO:0000313" key="9">
    <source>
        <dbReference type="Proteomes" id="UP000247569"/>
    </source>
</evidence>
<evidence type="ECO:0000256" key="2">
    <source>
        <dbReference type="ARBA" id="ARBA00022643"/>
    </source>
</evidence>
<keyword evidence="4 8" id="KW-0503">Monooxygenase</keyword>
<dbReference type="RefSeq" id="WP_051187833.1">
    <property type="nucleotide sequence ID" value="NZ_QJKF01000015.1"/>
</dbReference>
<keyword evidence="10" id="KW-0002">3D-structure</keyword>
<dbReference type="SUPFAM" id="SSF51679">
    <property type="entry name" value="Bacterial luciferase-like"/>
    <property type="match status" value="1"/>
</dbReference>
<feature type="domain" description="Luciferase-like" evidence="7">
    <location>
        <begin position="15"/>
        <end position="247"/>
    </location>
</feature>
<evidence type="ECO:0000256" key="5">
    <source>
        <dbReference type="ARBA" id="ARBA00033748"/>
    </source>
</evidence>
<gene>
    <name evidence="8" type="ORF">DFR70_1157</name>
</gene>